<evidence type="ECO:0000313" key="2">
    <source>
        <dbReference type="EMBL" id="AHF99571.1"/>
    </source>
</evidence>
<dbReference type="STRING" id="797299.HALLA_13005"/>
<dbReference type="Proteomes" id="UP000019024">
    <property type="component" value="Chromosome"/>
</dbReference>
<dbReference type="eggNOG" id="arCOG07958">
    <property type="taxonomic scope" value="Archaea"/>
</dbReference>
<dbReference type="Gene3D" id="3.10.450.50">
    <property type="match status" value="1"/>
</dbReference>
<dbReference type="KEGG" id="hlr:HALLA_13005"/>
<dbReference type="GeneID" id="25145358"/>
<name>W0JQL1_9EURY</name>
<reference evidence="2 3" key="1">
    <citation type="submission" date="2014-01" db="EMBL/GenBank/DDBJ databases">
        <authorList>
            <consortium name="DOE Joint Genome Institute"/>
            <person name="Anderson I."/>
            <person name="Huntemann M."/>
            <person name="Han J."/>
            <person name="Chen A."/>
            <person name="Kyrpides N."/>
            <person name="Mavromatis K."/>
            <person name="Markowitz V."/>
            <person name="Palaniappan K."/>
            <person name="Ivanova N."/>
            <person name="Schaumberg A."/>
            <person name="Pati A."/>
            <person name="Liolios K."/>
            <person name="Nordberg H.P."/>
            <person name="Cantor M.N."/>
            <person name="Hua S.X."/>
            <person name="Woyke T."/>
        </authorList>
    </citation>
    <scope>NUCLEOTIDE SEQUENCE [LARGE SCALE GENOMIC DNA]</scope>
    <source>
        <strain evidence="2 3">XH-48</strain>
    </source>
</reference>
<evidence type="ECO:0000259" key="1">
    <source>
        <dbReference type="Pfam" id="PF13474"/>
    </source>
</evidence>
<gene>
    <name evidence="2" type="ORF">HALLA_13005</name>
</gene>
<dbReference type="AlphaFoldDB" id="W0JQL1"/>
<sequence>MTVEDTIRAYYETLRRGGQLELYFLEADSTTKFGVSESLFGYDEVADALSEQTETTSEWTVESHNLLVDDHGAYATFADEVTLAWTDTRSGERWHFETRWSGTLERREGAEDEWRFRTMHVSAPQQL</sequence>
<dbReference type="InterPro" id="IPR037401">
    <property type="entry name" value="SnoaL-like"/>
</dbReference>
<organism evidence="2 3">
    <name type="scientific">Halostagnicola larsenii XH-48</name>
    <dbReference type="NCBI Taxonomy" id="797299"/>
    <lineage>
        <taxon>Archaea</taxon>
        <taxon>Methanobacteriati</taxon>
        <taxon>Methanobacteriota</taxon>
        <taxon>Stenosarchaea group</taxon>
        <taxon>Halobacteria</taxon>
        <taxon>Halobacteriales</taxon>
        <taxon>Natrialbaceae</taxon>
        <taxon>Halostagnicola</taxon>
    </lineage>
</organism>
<feature type="domain" description="SnoaL-like" evidence="1">
    <location>
        <begin position="3"/>
        <end position="124"/>
    </location>
</feature>
<proteinExistence type="predicted"/>
<accession>W0JQL1</accession>
<dbReference type="OrthoDB" id="224281at2157"/>
<evidence type="ECO:0000313" key="3">
    <source>
        <dbReference type="Proteomes" id="UP000019024"/>
    </source>
</evidence>
<keyword evidence="3" id="KW-1185">Reference proteome</keyword>
<dbReference type="SUPFAM" id="SSF54427">
    <property type="entry name" value="NTF2-like"/>
    <property type="match status" value="1"/>
</dbReference>
<dbReference type="InterPro" id="IPR032710">
    <property type="entry name" value="NTF2-like_dom_sf"/>
</dbReference>
<protein>
    <recommendedName>
        <fullName evidence="1">SnoaL-like domain-containing protein</fullName>
    </recommendedName>
</protein>
<dbReference type="HOGENOM" id="CLU_128030_0_0_2"/>
<dbReference type="Pfam" id="PF13474">
    <property type="entry name" value="SnoaL_3"/>
    <property type="match status" value="1"/>
</dbReference>
<dbReference type="EMBL" id="CP007055">
    <property type="protein sequence ID" value="AHF99571.1"/>
    <property type="molecule type" value="Genomic_DNA"/>
</dbReference>
<dbReference type="RefSeq" id="WP_049952810.1">
    <property type="nucleotide sequence ID" value="NZ_CP007055.1"/>
</dbReference>